<dbReference type="InterPro" id="IPR016024">
    <property type="entry name" value="ARM-type_fold"/>
</dbReference>
<feature type="compositionally biased region" description="Pro residues" evidence="1">
    <location>
        <begin position="274"/>
        <end position="283"/>
    </location>
</feature>
<feature type="compositionally biased region" description="Basic and acidic residues" evidence="1">
    <location>
        <begin position="1981"/>
        <end position="1990"/>
    </location>
</feature>
<dbReference type="PROSITE" id="PS50235">
    <property type="entry name" value="USP_3"/>
    <property type="match status" value="1"/>
</dbReference>
<dbReference type="Proteomes" id="UP001162640">
    <property type="component" value="Unassembled WGS sequence"/>
</dbReference>
<feature type="compositionally biased region" description="Pro residues" evidence="1">
    <location>
        <begin position="291"/>
        <end position="318"/>
    </location>
</feature>
<organism evidence="3 4">
    <name type="scientific">Triparma laevis f. inornata</name>
    <dbReference type="NCBI Taxonomy" id="1714386"/>
    <lineage>
        <taxon>Eukaryota</taxon>
        <taxon>Sar</taxon>
        <taxon>Stramenopiles</taxon>
        <taxon>Ochrophyta</taxon>
        <taxon>Bolidophyceae</taxon>
        <taxon>Parmales</taxon>
        <taxon>Triparmaceae</taxon>
        <taxon>Triparma</taxon>
    </lineage>
</organism>
<gene>
    <name evidence="3" type="ORF">TL16_g10741</name>
</gene>
<dbReference type="SUPFAM" id="SSF54001">
    <property type="entry name" value="Cysteine proteinases"/>
    <property type="match status" value="1"/>
</dbReference>
<dbReference type="GO" id="GO:0016579">
    <property type="term" value="P:protein deubiquitination"/>
    <property type="evidence" value="ECO:0007669"/>
    <property type="project" value="InterPro"/>
</dbReference>
<sequence length="2598" mass="285390">MPIDHTVYDNDHAVDQGITPADGLQVYNQVKDMLTRIQKGETVLVAATEDSNLAKSPTAHNTRNNTLTLSFRTSSVGWNESTQSINYASRYLEKCPAAQEFASNFLQQIVSILLDQEHVKLTNLSSTGGIEKKCVEDSLTSSILLIATSLKLSLSSQTPNPHLVTLSMIFDPNRIFFRKPKHAYAGNQSNEQFRKQLIKRFLEAGGAEYLSKYLTSYLSSKEFTSSSNLEMDHLALLIEGLEWSLKIELKIKKVHAANANNNTNNNNDDDDNPSTPPAPPPRTTPKHLPQPLLPPNLPPPPLPPLPPPTPPLASPTPLPLSALIQKTVDSVAGEVLKTDLEVLKGASGSLLKLSNSLESITCTITSTPLPPQSWYTTFAFPHILSLLSSNSLNLKLHATTMLTNLTVTATQSKPPPSSYLVEGAGLEWVNGEFLGMNNSIGEAPKYTYTAQNHPRGKKVTLTLFQCQMRSHCKWWFISEADPEQPGTDKDIDYYQHKSTKSEEAAPPRKGWVASKGGKEIREPPPTLTAVYKEEKEETLEAWLKEFVATKEVWEACWDGHREVVRRGGEVVKWMSEVGGINETNLSNAWKNCVSKGVTVESAEILQILTSIIPTLSPPLSLHLVKITKQTLTTNKTNAVEIVAAFLESLAQKNPTTTKNAVKEVNNAIMDLLWSTLTHSSLPGKSYVSLLDYFLSNLSPDQISEYLARCTKALNTPSNLKHPLKMIQITHALLKAAPTDDVIRSTELPTLLFSELLEHVSKNKPEGVKERLEVARFVFGKTEEVNVTFEQLKSCWDLTSNPEIKNHLLGFLSSGSNFNPPAYAPTSYPTAYAMSFTPSDPLLMSCFESTVAKKAFEELVCKMDWEKVEVDSYKSFKEILEGVRPAVMQKLGSPDVADVGLDSLWQIALTASNPNVVSEANSDLLQMYTQEGKSDSADAFISRVFEYLSNSKGSKLTISRCVQLLCGAVRCGEKSQYESITYSLATMTSANCRVTFNSVPHVLRSAACTSSVNMVVKKLPGGVSHARDSVTTGTNPTPTPTTKVVKEIFQLQLHPLETLDSIRHKIAMAMNSEVKLVKPLNIQGKRSKENEQLTNLSALSYSTTVSELSACDGSEMTFLVMNKENTNTHANGKKQRATGDHLDVISLFLDSHASSKYFTTLFSILEKSQKQPDGKTLESLIWDFLLAVPTNQSVVSSVKAAAGLGISMGDEDSWASLLNVSTIHKSVYTMQALMDNLRDVSIKFKKGFIDTGGFQALLTLFVDRDSSNVIRGGMGNAVALRILKFCLFDEAESKLLKNIKDSKPLLIKLASAALSDSGDTVVIDAVEMLRLLLQSSNTLVQDFIKLPNHIAEDLVTKLLLRAGSDGGKGGLGVRQAMLTTVIEVPQLGTVGFAWLLKCLDGLNIEDEHVGEFFGVLKKLVKGTPTENPEVYAGPSAKLLAELGTAACKKLLSLSTGGSQPENTAVLNGCLSLVRKLLETKVVGGGESSLVDGCKFLPQFRSSGVIDKLAKKVARLGLNSSGPLLCSLVDFLFEDFLFAMGGKSKRPICSTDESRKLAFNVAAAIARASPDATLQPISEYVSGIISNGEPGLRNRWAFMIPPIFASTAFKGLRNQGCTCYMNSLLQQLYMMKDVRENICGAKLHERGGGAEGEKLVGKRLQLWWENGSHYEAEVLKFDVKTGMHTISYVAQTNTAPPQINTNYGQNRYHNYNQPVQTQQDVEDLKMGFSLEEKVLELHLNTGRVGRENGIYIVEAGSMAGGEQSGEGGDKENENARKMLEELQKTFISLSSTTSPAYNPRSLVSASSCLNLEFDIYQQNDASEYQTKLLDKLEGTLGKYDKKVGREITNRFQVGTTKQKICKECGLKTDREEVVLNVEMAVRGRSEIHEGFESYCNEELMSGDNKVTCEKCDKKTDTVLRTSISKFPRCFTVSLKRFDLDFETWETVKLNSRLEFGLNLNLKQYSLVGREAIDKYVEEMKEKLREEEQQREGGEEEEEGGKEGGGGKDGPRLQRASSFGYDPNASGSFDPLLTLPDEDWEYKLAGVLVHAGVAQGGHYYSFIKDRDSGDWFKFDDEDVTPFDVSRGEEEWFGGKVMKETKWANGAVNMVETERYANALMLFYEKVKVDEEEDGKKGEVKKGEEEEEEEEEEILEEAKGTTGYDAYLGGVEEANDMHVRNSYLFDGELNIFLHQLLTHTPTLEVLKLCVWFFFDTFIHGVCGTKAVEQWRDVICRGIEKVGGGGAEWLVREVAVRAQGRVSGSWLGYVAKDSNSSVIRQAGLAIIGVAMRVVVEDATEASKLTVWTESWKKQTTSLQMMGEAGAAYPTKLENNLATIEDFQGAAGSAIGAILSAVNNAVNGVPCFWKACVELLEFIGCLCVVKGIREACLASHMHLRLIGCIVRGNAPEKIRAAFPGATMSAQVVERLRGGGLGGVGQHAQHMTFAGQFGGVPENDIIRSGLTAIAGILGVPGAVAMSLHGASTGAANPSLTKEAVLAFKYIFDACRGDCKGMDLQAILTCMDLCKVEKQEGYSHQIKNILNQYATESVKGGGQALTLEGFLKYHSDTAKKEEGRVREDLNVFGFRRDLTRRDFVDVVTGN</sequence>
<evidence type="ECO:0000256" key="1">
    <source>
        <dbReference type="SAM" id="MobiDB-lite"/>
    </source>
</evidence>
<dbReference type="Pfam" id="PF00443">
    <property type="entry name" value="UCH"/>
    <property type="match status" value="1"/>
</dbReference>
<reference evidence="4" key="1">
    <citation type="journal article" date="2023" name="Commun. Biol.">
        <title>Genome analysis of Parmales, the sister group of diatoms, reveals the evolutionary specialization of diatoms from phago-mixotrophs to photoautotrophs.</title>
        <authorList>
            <person name="Ban H."/>
            <person name="Sato S."/>
            <person name="Yoshikawa S."/>
            <person name="Yamada K."/>
            <person name="Nakamura Y."/>
            <person name="Ichinomiya M."/>
            <person name="Sato N."/>
            <person name="Blanc-Mathieu R."/>
            <person name="Endo H."/>
            <person name="Kuwata A."/>
            <person name="Ogata H."/>
        </authorList>
    </citation>
    <scope>NUCLEOTIDE SEQUENCE [LARGE SCALE GENOMIC DNA]</scope>
</reference>
<feature type="non-terminal residue" evidence="3">
    <location>
        <position position="2598"/>
    </location>
</feature>
<feature type="region of interest" description="Disordered" evidence="1">
    <location>
        <begin position="260"/>
        <end position="318"/>
    </location>
</feature>
<dbReference type="GO" id="GO:0005829">
    <property type="term" value="C:cytosol"/>
    <property type="evidence" value="ECO:0007669"/>
    <property type="project" value="TreeGrafter"/>
</dbReference>
<feature type="region of interest" description="Disordered" evidence="1">
    <location>
        <begin position="498"/>
        <end position="519"/>
    </location>
</feature>
<accession>A0A9W7BI32</accession>
<protein>
    <recommendedName>
        <fullName evidence="2">USP domain-containing protein</fullName>
    </recommendedName>
</protein>
<dbReference type="GO" id="GO:0005634">
    <property type="term" value="C:nucleus"/>
    <property type="evidence" value="ECO:0007669"/>
    <property type="project" value="TreeGrafter"/>
</dbReference>
<dbReference type="InterPro" id="IPR050164">
    <property type="entry name" value="Peptidase_C19"/>
</dbReference>
<dbReference type="InterPro" id="IPR038765">
    <property type="entry name" value="Papain-like_cys_pep_sf"/>
</dbReference>
<evidence type="ECO:0000313" key="3">
    <source>
        <dbReference type="EMBL" id="GMH87068.1"/>
    </source>
</evidence>
<proteinExistence type="predicted"/>
<dbReference type="InterPro" id="IPR028889">
    <property type="entry name" value="USP"/>
</dbReference>
<evidence type="ECO:0000259" key="2">
    <source>
        <dbReference type="PROSITE" id="PS50235"/>
    </source>
</evidence>
<dbReference type="Gene3D" id="3.90.70.10">
    <property type="entry name" value="Cysteine proteinases"/>
    <property type="match status" value="2"/>
</dbReference>
<dbReference type="InterPro" id="IPR018200">
    <property type="entry name" value="USP_CS"/>
</dbReference>
<comment type="caution">
    <text evidence="3">The sequence shown here is derived from an EMBL/GenBank/DDBJ whole genome shotgun (WGS) entry which is preliminary data.</text>
</comment>
<feature type="compositionally biased region" description="Basic and acidic residues" evidence="1">
    <location>
        <begin position="1998"/>
        <end position="2009"/>
    </location>
</feature>
<feature type="region of interest" description="Disordered" evidence="1">
    <location>
        <begin position="1981"/>
        <end position="2020"/>
    </location>
</feature>
<name>A0A9W7BI32_9STRA</name>
<dbReference type="GO" id="GO:0004843">
    <property type="term" value="F:cysteine-type deubiquitinase activity"/>
    <property type="evidence" value="ECO:0007669"/>
    <property type="project" value="InterPro"/>
</dbReference>
<dbReference type="PROSITE" id="PS00973">
    <property type="entry name" value="USP_2"/>
    <property type="match status" value="1"/>
</dbReference>
<dbReference type="PANTHER" id="PTHR24006">
    <property type="entry name" value="UBIQUITIN CARBOXYL-TERMINAL HYDROLASE"/>
    <property type="match status" value="1"/>
</dbReference>
<dbReference type="EMBL" id="BLQM01000387">
    <property type="protein sequence ID" value="GMH87068.1"/>
    <property type="molecule type" value="Genomic_DNA"/>
</dbReference>
<evidence type="ECO:0000313" key="4">
    <source>
        <dbReference type="Proteomes" id="UP001162640"/>
    </source>
</evidence>
<dbReference type="PANTHER" id="PTHR24006:SF827">
    <property type="entry name" value="UBIQUITIN CARBOXYL-TERMINAL HYDROLASE 34"/>
    <property type="match status" value="1"/>
</dbReference>
<feature type="domain" description="USP" evidence="2">
    <location>
        <begin position="1608"/>
        <end position="2123"/>
    </location>
</feature>
<dbReference type="InterPro" id="IPR001394">
    <property type="entry name" value="Peptidase_C19_UCH"/>
</dbReference>
<dbReference type="SUPFAM" id="SSF48371">
    <property type="entry name" value="ARM repeat"/>
    <property type="match status" value="1"/>
</dbReference>